<dbReference type="EMBL" id="WTPW01000481">
    <property type="protein sequence ID" value="KAF0507179.1"/>
    <property type="molecule type" value="Genomic_DNA"/>
</dbReference>
<dbReference type="InterPro" id="IPR013785">
    <property type="entry name" value="Aldolase_TIM"/>
</dbReference>
<name>A0A8H4AKL8_GIGMA</name>
<dbReference type="Proteomes" id="UP000439903">
    <property type="component" value="Unassembled WGS sequence"/>
</dbReference>
<dbReference type="AlphaFoldDB" id="A0A8H4AKL8"/>
<gene>
    <name evidence="4" type="ORF">F8M41_019021</name>
</gene>
<feature type="domain" description="FMN hydroxy acid dehydrogenase" evidence="3">
    <location>
        <begin position="1"/>
        <end position="187"/>
    </location>
</feature>
<evidence type="ECO:0000313" key="4">
    <source>
        <dbReference type="EMBL" id="KAF0507179.1"/>
    </source>
</evidence>
<dbReference type="SUPFAM" id="SSF51395">
    <property type="entry name" value="FMN-linked oxidoreductases"/>
    <property type="match status" value="1"/>
</dbReference>
<comment type="cofactor">
    <cofactor evidence="1">
        <name>FMN</name>
        <dbReference type="ChEBI" id="CHEBI:58210"/>
    </cofactor>
</comment>
<evidence type="ECO:0000256" key="1">
    <source>
        <dbReference type="ARBA" id="ARBA00001917"/>
    </source>
</evidence>
<evidence type="ECO:0000259" key="3">
    <source>
        <dbReference type="PROSITE" id="PS51349"/>
    </source>
</evidence>
<dbReference type="GO" id="GO:0016491">
    <property type="term" value="F:oxidoreductase activity"/>
    <property type="evidence" value="ECO:0007669"/>
    <property type="project" value="UniProtKB-KW"/>
</dbReference>
<evidence type="ECO:0000313" key="5">
    <source>
        <dbReference type="Proteomes" id="UP000439903"/>
    </source>
</evidence>
<protein>
    <submittedName>
        <fullName evidence="4">FMN-dependent dehydrogenase-domain-containing protein</fullName>
    </submittedName>
</protein>
<dbReference type="InterPro" id="IPR008259">
    <property type="entry name" value="FMN_hydac_DH_AS"/>
</dbReference>
<dbReference type="Gene3D" id="3.20.20.70">
    <property type="entry name" value="Aldolase class I"/>
    <property type="match status" value="1"/>
</dbReference>
<dbReference type="PROSITE" id="PS51349">
    <property type="entry name" value="FMN_HYDROXY_ACID_DH_2"/>
    <property type="match status" value="1"/>
</dbReference>
<dbReference type="OrthoDB" id="1925334at2759"/>
<keyword evidence="5" id="KW-1185">Reference proteome</keyword>
<dbReference type="PANTHER" id="PTHR10578">
    <property type="entry name" value="S -2-HYDROXY-ACID OXIDASE-RELATED"/>
    <property type="match status" value="1"/>
</dbReference>
<evidence type="ECO:0000256" key="2">
    <source>
        <dbReference type="ARBA" id="ARBA00023002"/>
    </source>
</evidence>
<comment type="caution">
    <text evidence="4">The sequence shown here is derived from an EMBL/GenBank/DDBJ whole genome shotgun (WGS) entry which is preliminary data.</text>
</comment>
<reference evidence="4 5" key="1">
    <citation type="journal article" date="2019" name="Environ. Microbiol.">
        <title>At the nexus of three kingdoms: the genome of the mycorrhizal fungus Gigaspora margarita provides insights into plant, endobacterial and fungal interactions.</title>
        <authorList>
            <person name="Venice F."/>
            <person name="Ghignone S."/>
            <person name="Salvioli di Fossalunga A."/>
            <person name="Amselem J."/>
            <person name="Novero M."/>
            <person name="Xianan X."/>
            <person name="Sedzielewska Toro K."/>
            <person name="Morin E."/>
            <person name="Lipzen A."/>
            <person name="Grigoriev I.V."/>
            <person name="Henrissat B."/>
            <person name="Martin F.M."/>
            <person name="Bonfante P."/>
        </authorList>
    </citation>
    <scope>NUCLEOTIDE SEQUENCE [LARGE SCALE GENOMIC DNA]</scope>
    <source>
        <strain evidence="4 5">BEG34</strain>
    </source>
</reference>
<dbReference type="PANTHER" id="PTHR10578:SF148">
    <property type="entry name" value="L-LACTATE DEHYDROGENASE (CYTOCHROME)"/>
    <property type="match status" value="1"/>
</dbReference>
<keyword evidence="2" id="KW-0560">Oxidoreductase</keyword>
<organism evidence="4 5">
    <name type="scientific">Gigaspora margarita</name>
    <dbReference type="NCBI Taxonomy" id="4874"/>
    <lineage>
        <taxon>Eukaryota</taxon>
        <taxon>Fungi</taxon>
        <taxon>Fungi incertae sedis</taxon>
        <taxon>Mucoromycota</taxon>
        <taxon>Glomeromycotina</taxon>
        <taxon>Glomeromycetes</taxon>
        <taxon>Diversisporales</taxon>
        <taxon>Gigasporaceae</taxon>
        <taxon>Gigaspora</taxon>
    </lineage>
</organism>
<dbReference type="PROSITE" id="PS00557">
    <property type="entry name" value="FMN_HYDROXY_ACID_DH_1"/>
    <property type="match status" value="1"/>
</dbReference>
<sequence length="213" mass="23492">MKYINAPPDVQDEKDLIRDQGVARAVSSFIDTSLNWNDLKWFRSVTSMPIVLKGIQTLEDAVLAVNHGCDGIVISNHGGRQLDFARSGIEILPEVVEGLKKQGLLNKIEIYVDGGIRRGSDIIKAIALGAKAVGIGRPLLYAMSSYGQAGVERAIQLLKDEVEIVMRLLGANTLADLSPDMIDIKNLTTHVYTPKDYLYSNVYDRLAPRRSKL</sequence>
<dbReference type="Pfam" id="PF01070">
    <property type="entry name" value="FMN_dh"/>
    <property type="match status" value="1"/>
</dbReference>
<dbReference type="InterPro" id="IPR000262">
    <property type="entry name" value="FMN-dep_DH"/>
</dbReference>
<proteinExistence type="predicted"/>
<dbReference type="InterPro" id="IPR037396">
    <property type="entry name" value="FMN_HAD"/>
</dbReference>
<accession>A0A8H4AKL8</accession>